<dbReference type="AlphaFoldDB" id="A0A194WCN9"/>
<reference evidence="1" key="1">
    <citation type="submission" date="2014-12" db="EMBL/GenBank/DDBJ databases">
        <title>Genome Sequence of Valsa Canker Pathogens Uncovers a Specific Adaption of Colonization on Woody Bark.</title>
        <authorList>
            <person name="Yin Z."/>
            <person name="Liu H."/>
            <person name="Gao X."/>
            <person name="Li Z."/>
            <person name="Song N."/>
            <person name="Ke X."/>
            <person name="Dai Q."/>
            <person name="Wu Y."/>
            <person name="Sun Y."/>
            <person name="Xu J.-R."/>
            <person name="Kang Z.K."/>
            <person name="Wang L."/>
            <person name="Huang L."/>
        </authorList>
    </citation>
    <scope>NUCLEOTIDE SEQUENCE [LARGE SCALE GENOMIC DNA]</scope>
    <source>
        <strain evidence="1">03-8</strain>
    </source>
</reference>
<protein>
    <submittedName>
        <fullName evidence="1">Uncharacterized protein</fullName>
    </submittedName>
</protein>
<evidence type="ECO:0000313" key="2">
    <source>
        <dbReference type="Proteomes" id="UP000078559"/>
    </source>
</evidence>
<organism evidence="1 2">
    <name type="scientific">Cytospora mali</name>
    <name type="common">Apple Valsa canker fungus</name>
    <name type="synonym">Valsa mali</name>
    <dbReference type="NCBI Taxonomy" id="578113"/>
    <lineage>
        <taxon>Eukaryota</taxon>
        <taxon>Fungi</taxon>
        <taxon>Dikarya</taxon>
        <taxon>Ascomycota</taxon>
        <taxon>Pezizomycotina</taxon>
        <taxon>Sordariomycetes</taxon>
        <taxon>Sordariomycetidae</taxon>
        <taxon>Diaporthales</taxon>
        <taxon>Cytosporaceae</taxon>
        <taxon>Cytospora</taxon>
    </lineage>
</organism>
<gene>
    <name evidence="1" type="ORF">VM1G_11969</name>
</gene>
<accession>A0A194WCN9</accession>
<name>A0A194WCN9_CYTMA</name>
<sequence length="77" mass="8061">MSLTGRTSTPRSPRRSMVTPAAALAMPLYVAWPAPRTAMGTSVGRFRRRAARSVETSSVEVGLATAADRIACAGAVK</sequence>
<evidence type="ECO:0000313" key="1">
    <source>
        <dbReference type="EMBL" id="KUI74176.1"/>
    </source>
</evidence>
<proteinExistence type="predicted"/>
<dbReference type="EMBL" id="CM003109">
    <property type="protein sequence ID" value="KUI74176.1"/>
    <property type="molecule type" value="Genomic_DNA"/>
</dbReference>
<keyword evidence="2" id="KW-1185">Reference proteome</keyword>
<dbReference type="Proteomes" id="UP000078559">
    <property type="component" value="Chromosome 12"/>
</dbReference>